<protein>
    <submittedName>
        <fullName evidence="3">Prolyl oligopeptidase family serine peptidase</fullName>
    </submittedName>
</protein>
<keyword evidence="1" id="KW-0378">Hydrolase</keyword>
<dbReference type="PANTHER" id="PTHR42776:SF27">
    <property type="entry name" value="DIPEPTIDYL PEPTIDASE FAMILY MEMBER 6"/>
    <property type="match status" value="1"/>
</dbReference>
<feature type="domain" description="Peptidase S9 prolyl oligopeptidase catalytic" evidence="2">
    <location>
        <begin position="6"/>
        <end position="116"/>
    </location>
</feature>
<evidence type="ECO:0000256" key="1">
    <source>
        <dbReference type="ARBA" id="ARBA00022801"/>
    </source>
</evidence>
<gene>
    <name evidence="3" type="ORF">H9L15_07220</name>
</gene>
<organism evidence="3 4">
    <name type="scientific">Sphingomonas daechungensis</name>
    <dbReference type="NCBI Taxonomy" id="1176646"/>
    <lineage>
        <taxon>Bacteria</taxon>
        <taxon>Pseudomonadati</taxon>
        <taxon>Pseudomonadota</taxon>
        <taxon>Alphaproteobacteria</taxon>
        <taxon>Sphingomonadales</taxon>
        <taxon>Sphingomonadaceae</taxon>
        <taxon>Sphingomonas</taxon>
    </lineage>
</organism>
<evidence type="ECO:0000313" key="4">
    <source>
        <dbReference type="Proteomes" id="UP000516134"/>
    </source>
</evidence>
<sequence>MARGAGVVDPKRVCIIGASYGGYAAMRGAQRDGSRYRCAVSYAGVSDLNVMLKYDRSMMGKGMVEYWKARAADLDAVSPRYHAASFGAPILIAHGVEDKRVPVKQSRMLVSELQKAVRIS</sequence>
<dbReference type="Gene3D" id="3.40.50.1820">
    <property type="entry name" value="alpha/beta hydrolase"/>
    <property type="match status" value="1"/>
</dbReference>
<evidence type="ECO:0000259" key="2">
    <source>
        <dbReference type="Pfam" id="PF00326"/>
    </source>
</evidence>
<dbReference type="Pfam" id="PF00326">
    <property type="entry name" value="Peptidase_S9"/>
    <property type="match status" value="1"/>
</dbReference>
<keyword evidence="4" id="KW-1185">Reference proteome</keyword>
<dbReference type="InterPro" id="IPR001375">
    <property type="entry name" value="Peptidase_S9_cat"/>
</dbReference>
<dbReference type="Proteomes" id="UP000516134">
    <property type="component" value="Chromosome"/>
</dbReference>
<dbReference type="PANTHER" id="PTHR42776">
    <property type="entry name" value="SERINE PEPTIDASE S9 FAMILY MEMBER"/>
    <property type="match status" value="1"/>
</dbReference>
<reference evidence="3 4" key="1">
    <citation type="submission" date="2020-08" db="EMBL/GenBank/DDBJ databases">
        <title>Genome sequence of Sphingomonas daechungensis KACC 18115T.</title>
        <authorList>
            <person name="Hyun D.-W."/>
            <person name="Bae J.-W."/>
        </authorList>
    </citation>
    <scope>NUCLEOTIDE SEQUENCE [LARGE SCALE GENOMIC DNA]</scope>
    <source>
        <strain evidence="3 4">KACC 18115</strain>
    </source>
</reference>
<evidence type="ECO:0000313" key="3">
    <source>
        <dbReference type="EMBL" id="QNP44247.1"/>
    </source>
</evidence>
<dbReference type="EMBL" id="CP060780">
    <property type="protein sequence ID" value="QNP44247.1"/>
    <property type="molecule type" value="Genomic_DNA"/>
</dbReference>
<accession>A0ABX6T5N0</accession>
<proteinExistence type="predicted"/>
<dbReference type="SUPFAM" id="SSF53474">
    <property type="entry name" value="alpha/beta-Hydrolases"/>
    <property type="match status" value="1"/>
</dbReference>
<dbReference type="InterPro" id="IPR029058">
    <property type="entry name" value="AB_hydrolase_fold"/>
</dbReference>
<name>A0ABX6T5N0_9SPHN</name>